<evidence type="ECO:0000256" key="3">
    <source>
        <dbReference type="ARBA" id="ARBA00008061"/>
    </source>
</evidence>
<evidence type="ECO:0000256" key="13">
    <source>
        <dbReference type="PIRSR" id="PIRSR001024-2"/>
    </source>
</evidence>
<keyword evidence="19" id="KW-1185">Reference proteome</keyword>
<evidence type="ECO:0000256" key="11">
    <source>
        <dbReference type="ARBA" id="ARBA00023295"/>
    </source>
</evidence>
<dbReference type="GO" id="GO:0005509">
    <property type="term" value="F:calcium ion binding"/>
    <property type="evidence" value="ECO:0007669"/>
    <property type="project" value="InterPro"/>
</dbReference>
<feature type="disulfide bond" evidence="14">
    <location>
        <begin position="173"/>
        <end position="187"/>
    </location>
</feature>
<dbReference type="InterPro" id="IPR013777">
    <property type="entry name" value="A-amylase-like"/>
</dbReference>
<evidence type="ECO:0000313" key="18">
    <source>
        <dbReference type="EMBL" id="CRG89957.1"/>
    </source>
</evidence>
<keyword evidence="8 14" id="KW-1015">Disulfide bond</keyword>
<feature type="domain" description="Glycosyl hydrolase family 13 catalytic" evidence="17">
    <location>
        <begin position="33"/>
        <end position="392"/>
    </location>
</feature>
<dbReference type="SUPFAM" id="SSF51011">
    <property type="entry name" value="Glycosyl hydrolase domain"/>
    <property type="match status" value="1"/>
</dbReference>
<keyword evidence="5" id="KW-0479">Metal-binding</keyword>
<dbReference type="Gene3D" id="2.60.40.1180">
    <property type="entry name" value="Golgi alpha-mannosidase II"/>
    <property type="match status" value="1"/>
</dbReference>
<dbReference type="SUPFAM" id="SSF51445">
    <property type="entry name" value="(Trans)glycosidases"/>
    <property type="match status" value="1"/>
</dbReference>
<feature type="active site" description="Nucleophile" evidence="12">
    <location>
        <position position="229"/>
    </location>
</feature>
<dbReference type="InterPro" id="IPR006047">
    <property type="entry name" value="GH13_cat_dom"/>
</dbReference>
<evidence type="ECO:0000256" key="4">
    <source>
        <dbReference type="ARBA" id="ARBA00012595"/>
    </source>
</evidence>
<evidence type="ECO:0000256" key="10">
    <source>
        <dbReference type="ARBA" id="ARBA00023277"/>
    </source>
</evidence>
<dbReference type="OMA" id="HGYWIAD"/>
<dbReference type="SMART" id="SM00642">
    <property type="entry name" value="Aamy"/>
    <property type="match status" value="1"/>
</dbReference>
<keyword evidence="6" id="KW-0378">Hydrolase</keyword>
<organism evidence="18 19">
    <name type="scientific">Talaromyces islandicus</name>
    <name type="common">Penicillium islandicum</name>
    <dbReference type="NCBI Taxonomy" id="28573"/>
    <lineage>
        <taxon>Eukaryota</taxon>
        <taxon>Fungi</taxon>
        <taxon>Dikarya</taxon>
        <taxon>Ascomycota</taxon>
        <taxon>Pezizomycotina</taxon>
        <taxon>Eurotiomycetes</taxon>
        <taxon>Eurotiomycetidae</taxon>
        <taxon>Eurotiales</taxon>
        <taxon>Trichocomaceae</taxon>
        <taxon>Talaromyces</taxon>
        <taxon>Talaromyces sect. Islandici</taxon>
    </lineage>
</organism>
<comment type="cofactor">
    <cofactor evidence="2">
        <name>Ca(2+)</name>
        <dbReference type="ChEBI" id="CHEBI:29108"/>
    </cofactor>
</comment>
<feature type="active site" description="Proton donor" evidence="12">
    <location>
        <position position="253"/>
    </location>
</feature>
<evidence type="ECO:0000256" key="2">
    <source>
        <dbReference type="ARBA" id="ARBA00001913"/>
    </source>
</evidence>
<feature type="binding site" evidence="15">
    <location>
        <position position="365"/>
    </location>
    <ligand>
        <name>substrate</name>
    </ligand>
</feature>
<name>A0A0U1M310_TALIS</name>
<dbReference type="PIRSF" id="PIRSF001024">
    <property type="entry name" value="Alph-amyl_fung"/>
    <property type="match status" value="1"/>
</dbReference>
<proteinExistence type="inferred from homology"/>
<reference evidence="18 19" key="1">
    <citation type="submission" date="2015-04" db="EMBL/GenBank/DDBJ databases">
        <authorList>
            <person name="Syromyatnikov M.Y."/>
            <person name="Popov V.N."/>
        </authorList>
    </citation>
    <scope>NUCLEOTIDE SEQUENCE [LARGE SCALE GENOMIC DNA]</scope>
    <source>
        <strain evidence="18">WF-38-12</strain>
    </source>
</reference>
<feature type="binding site" evidence="15">
    <location>
        <position position="257"/>
    </location>
    <ligand>
        <name>substrate</name>
    </ligand>
</feature>
<feature type="binding site" evidence="15">
    <location>
        <position position="227"/>
    </location>
    <ligand>
        <name>substrate</name>
    </ligand>
</feature>
<keyword evidence="7" id="KW-0106">Calcium</keyword>
<dbReference type="Gene3D" id="3.20.20.80">
    <property type="entry name" value="Glycosidases"/>
    <property type="match status" value="1"/>
</dbReference>
<feature type="chain" id="PRO_5006711489" description="alpha-amylase" evidence="16">
    <location>
        <begin position="21"/>
        <end position="548"/>
    </location>
</feature>
<evidence type="ECO:0000256" key="15">
    <source>
        <dbReference type="PIRSR" id="PIRSR001024-5"/>
    </source>
</evidence>
<comment type="catalytic activity">
    <reaction evidence="1">
        <text>Endohydrolysis of (1-&gt;4)-alpha-D-glucosidic linkages in polysaccharides containing three or more (1-&gt;4)-alpha-linked D-glucose units.</text>
        <dbReference type="EC" id="3.2.1.1"/>
    </reaction>
</comment>
<evidence type="ECO:0000256" key="12">
    <source>
        <dbReference type="PIRSR" id="PIRSR001024-1"/>
    </source>
</evidence>
<dbReference type="Pfam" id="PF09260">
    <property type="entry name" value="A_amylase_dom_C"/>
    <property type="match status" value="1"/>
</dbReference>
<feature type="binding site" evidence="15">
    <location>
        <position position="318"/>
    </location>
    <ligand>
        <name>substrate</name>
    </ligand>
</feature>
<accession>A0A0U1M310</accession>
<feature type="binding site" evidence="15">
    <location>
        <position position="100"/>
    </location>
    <ligand>
        <name>substrate</name>
    </ligand>
</feature>
<dbReference type="OrthoDB" id="204980at2759"/>
<evidence type="ECO:0000256" key="5">
    <source>
        <dbReference type="ARBA" id="ARBA00022723"/>
    </source>
</evidence>
<gene>
    <name evidence="18" type="primary">amyA1</name>
    <name evidence="18" type="ORF">PISL3812_06997</name>
</gene>
<evidence type="ECO:0000256" key="8">
    <source>
        <dbReference type="ARBA" id="ARBA00023157"/>
    </source>
</evidence>
<evidence type="ECO:0000256" key="14">
    <source>
        <dbReference type="PIRSR" id="PIRSR001024-4"/>
    </source>
</evidence>
<feature type="disulfide bond" evidence="14">
    <location>
        <begin position="49"/>
        <end position="55"/>
    </location>
</feature>
<keyword evidence="11" id="KW-0326">Glycosidase</keyword>
<evidence type="ECO:0000256" key="7">
    <source>
        <dbReference type="ARBA" id="ARBA00022837"/>
    </source>
</evidence>
<dbReference type="CDD" id="cd11319">
    <property type="entry name" value="AmyAc_euk_AmyA"/>
    <property type="match status" value="1"/>
</dbReference>
<dbReference type="InterPro" id="IPR013780">
    <property type="entry name" value="Glyco_hydro_b"/>
</dbReference>
<feature type="signal peptide" evidence="16">
    <location>
        <begin position="1"/>
        <end position="20"/>
    </location>
</feature>
<protein>
    <recommendedName>
        <fullName evidence="4">alpha-amylase</fullName>
        <ecNumber evidence="4">3.2.1.1</ecNumber>
    </recommendedName>
</protein>
<dbReference type="PANTHER" id="PTHR10357">
    <property type="entry name" value="ALPHA-AMYLASE FAMILY MEMBER"/>
    <property type="match status" value="1"/>
</dbReference>
<evidence type="ECO:0000259" key="17">
    <source>
        <dbReference type="SMART" id="SM00642"/>
    </source>
</evidence>
<dbReference type="GO" id="GO:0004556">
    <property type="term" value="F:alpha-amylase activity"/>
    <property type="evidence" value="ECO:0007669"/>
    <property type="project" value="UniProtKB-EC"/>
</dbReference>
<evidence type="ECO:0000256" key="16">
    <source>
        <dbReference type="SAM" id="SignalP"/>
    </source>
</evidence>
<dbReference type="STRING" id="28573.A0A0U1M310"/>
<dbReference type="Proteomes" id="UP000054383">
    <property type="component" value="Unassembled WGS sequence"/>
</dbReference>
<keyword evidence="9" id="KW-0325">Glycoprotein</keyword>
<comment type="similarity">
    <text evidence="3">Belongs to the glycosyl hydrolase 13 family.</text>
</comment>
<dbReference type="GO" id="GO:0016052">
    <property type="term" value="P:carbohydrate catabolic process"/>
    <property type="evidence" value="ECO:0007669"/>
    <property type="project" value="InterPro"/>
</dbReference>
<dbReference type="EC" id="3.2.1.1" evidence="4"/>
<feature type="disulfide bond" evidence="14">
    <location>
        <begin position="263"/>
        <end position="304"/>
    </location>
</feature>
<dbReference type="PANTHER" id="PTHR10357:SF208">
    <property type="entry name" value="ALPHA-AMYLASE"/>
    <property type="match status" value="1"/>
</dbReference>
<feature type="disulfide bond" evidence="14">
    <location>
        <begin position="462"/>
        <end position="498"/>
    </location>
</feature>
<dbReference type="InterPro" id="IPR015340">
    <property type="entry name" value="A_amylase_C_dom"/>
</dbReference>
<evidence type="ECO:0000256" key="9">
    <source>
        <dbReference type="ARBA" id="ARBA00023180"/>
    </source>
</evidence>
<evidence type="ECO:0000313" key="19">
    <source>
        <dbReference type="Proteomes" id="UP000054383"/>
    </source>
</evidence>
<dbReference type="InterPro" id="IPR017853">
    <property type="entry name" value="GH"/>
</dbReference>
<evidence type="ECO:0000256" key="1">
    <source>
        <dbReference type="ARBA" id="ARBA00000548"/>
    </source>
</evidence>
<dbReference type="AlphaFoldDB" id="A0A0U1M310"/>
<evidence type="ECO:0000256" key="6">
    <source>
        <dbReference type="ARBA" id="ARBA00022801"/>
    </source>
</evidence>
<keyword evidence="16" id="KW-0732">Signal</keyword>
<dbReference type="EMBL" id="CVMT01000007">
    <property type="protein sequence ID" value="CRG89957.1"/>
    <property type="molecule type" value="Genomic_DNA"/>
</dbReference>
<feature type="site" description="Transition state stabilizer" evidence="13">
    <location>
        <position position="318"/>
    </location>
</feature>
<keyword evidence="10" id="KW-0119">Carbohydrate metabolism</keyword>
<dbReference type="Pfam" id="PF00128">
    <property type="entry name" value="Alpha-amylase"/>
    <property type="match status" value="1"/>
</dbReference>
<sequence>MYRFIRIITAAAALAGSSYAASADEWAARSIYQVITDRYAQISDSPSSCNITKYCGGTWRGLAGKLDYIQDMGFTALQISPIQQNIPQDTVYGEAYHGYWPQNLYALNEHFGTADDLKYLVSELHKRNMYLMIDVVANELAYDIGNTNMTESTHIDYSSFVPFNQSSDFNPYCPIINWSNRTEFTNCWLGYQGVATPRIKTSDKKIAATLGKWISDLVKTYDIDGIRIDGAKQIESDFFPAFAQSAGVFAMAEVFDGTPDFVCGYQNMINGLENYPVYGKTIDAFTAGKMDDLVTMVETVQKTCKSPQYLVNFLENQDNPRFATYTNDIALAKNALAFTILADGIPKMYYGQEQHLPGNYSPYNRQALWDASPTYDQSTELYSLATKVNKLRNHAISVDDHYLTNWSTILYHDGSTYATRKGPNGAQVIAVLSNQGTQGGDYTLEINGVADPGTNLTEVTLCNSTVVAGPNGTITVPMGQGQPRVYFPTFNLNNSGLCGQSSPSVSVSNSAQPSATASFVTQHGLGTSLEAPAWLHVVCLAIMMIALV</sequence>
<dbReference type="FunFam" id="3.20.20.80:FF:000120">
    <property type="entry name" value="Alpha-amylase A"/>
    <property type="match status" value="1"/>
</dbReference>